<dbReference type="GO" id="GO:0008168">
    <property type="term" value="F:methyltransferase activity"/>
    <property type="evidence" value="ECO:0007669"/>
    <property type="project" value="UniProtKB-KW"/>
</dbReference>
<reference evidence="6 7" key="1">
    <citation type="submission" date="2019-02" db="EMBL/GenBank/DDBJ databases">
        <title>Genome sequencing of the rare red list fungi Bondarzewia mesenterica.</title>
        <authorList>
            <person name="Buettner E."/>
            <person name="Kellner H."/>
        </authorList>
    </citation>
    <scope>NUCLEOTIDE SEQUENCE [LARGE SCALE GENOMIC DNA]</scope>
    <source>
        <strain evidence="6 7">DSM 108281</strain>
    </source>
</reference>
<evidence type="ECO:0000259" key="5">
    <source>
        <dbReference type="PROSITE" id="PS50868"/>
    </source>
</evidence>
<evidence type="ECO:0000256" key="1">
    <source>
        <dbReference type="ARBA" id="ARBA00022603"/>
    </source>
</evidence>
<evidence type="ECO:0000256" key="3">
    <source>
        <dbReference type="ARBA" id="ARBA00022691"/>
    </source>
</evidence>
<gene>
    <name evidence="6" type="ORF">EW146_g1729</name>
</gene>
<evidence type="ECO:0000313" key="6">
    <source>
        <dbReference type="EMBL" id="THH19442.1"/>
    </source>
</evidence>
<dbReference type="EMBL" id="SGPL01000045">
    <property type="protein sequence ID" value="THH19442.1"/>
    <property type="molecule type" value="Genomic_DNA"/>
</dbReference>
<keyword evidence="3" id="KW-0949">S-adenosyl-L-methionine</keyword>
<dbReference type="PROSITE" id="PS50868">
    <property type="entry name" value="POST_SET"/>
    <property type="match status" value="1"/>
</dbReference>
<keyword evidence="1" id="KW-0489">Methyltransferase</keyword>
<evidence type="ECO:0000259" key="4">
    <source>
        <dbReference type="PROSITE" id="PS50280"/>
    </source>
</evidence>
<dbReference type="PANTHER" id="PTHR12350">
    <property type="entry name" value="HISTONE-LYSINE N-METHYLTRANSFERASE-RELATED"/>
    <property type="match status" value="1"/>
</dbReference>
<dbReference type="InterPro" id="IPR046341">
    <property type="entry name" value="SET_dom_sf"/>
</dbReference>
<dbReference type="Gene3D" id="2.170.270.10">
    <property type="entry name" value="SET domain"/>
    <property type="match status" value="1"/>
</dbReference>
<dbReference type="InterPro" id="IPR053201">
    <property type="entry name" value="Flavunoidine_N-MTase"/>
</dbReference>
<dbReference type="SUPFAM" id="SSF82199">
    <property type="entry name" value="SET domain"/>
    <property type="match status" value="1"/>
</dbReference>
<evidence type="ECO:0000256" key="2">
    <source>
        <dbReference type="ARBA" id="ARBA00022679"/>
    </source>
</evidence>
<feature type="domain" description="Post-SET" evidence="5">
    <location>
        <begin position="123"/>
        <end position="139"/>
    </location>
</feature>
<keyword evidence="7" id="KW-1185">Reference proteome</keyword>
<keyword evidence="2" id="KW-0808">Transferase</keyword>
<dbReference type="GO" id="GO:0032259">
    <property type="term" value="P:methylation"/>
    <property type="evidence" value="ECO:0007669"/>
    <property type="project" value="UniProtKB-KW"/>
</dbReference>
<dbReference type="PROSITE" id="PS50280">
    <property type="entry name" value="SET"/>
    <property type="match status" value="1"/>
</dbReference>
<protein>
    <recommendedName>
        <fullName evidence="8">Post-SET domain-containing protein</fullName>
    </recommendedName>
</protein>
<feature type="domain" description="SET" evidence="4">
    <location>
        <begin position="13"/>
        <end position="115"/>
    </location>
</feature>
<sequence>MKPAQESYSPSHPGLFSVDFRPGEYTSALIAVKDFDEGEIMAYLEGLTKAPKAYTSVQCGPNDDDHIELNSDLVYVNHSCQPNVAFDMSSPDETKWHARALEPIRSGEALTFFYPSTEWDMDQPFDCRCGAPSCLKRIQGAAHLTKEQLLARKFVSPWILASVAERGNSSTSTDIGSTKAPATRNCSTCGFGFAARGDDRSRCGCKPT</sequence>
<dbReference type="InterPro" id="IPR001214">
    <property type="entry name" value="SET_dom"/>
</dbReference>
<name>A0A4S4M2X6_9AGAM</name>
<proteinExistence type="predicted"/>
<dbReference type="PANTHER" id="PTHR12350:SF19">
    <property type="entry name" value="SET DOMAIN-CONTAINING PROTEIN"/>
    <property type="match status" value="1"/>
</dbReference>
<dbReference type="AlphaFoldDB" id="A0A4S4M2X6"/>
<dbReference type="InterPro" id="IPR003616">
    <property type="entry name" value="Post-SET_dom"/>
</dbReference>
<accession>A0A4S4M2X6</accession>
<dbReference type="Proteomes" id="UP000310158">
    <property type="component" value="Unassembled WGS sequence"/>
</dbReference>
<comment type="caution">
    <text evidence="6">The sequence shown here is derived from an EMBL/GenBank/DDBJ whole genome shotgun (WGS) entry which is preliminary data.</text>
</comment>
<dbReference type="Pfam" id="PF00856">
    <property type="entry name" value="SET"/>
    <property type="match status" value="1"/>
</dbReference>
<organism evidence="6 7">
    <name type="scientific">Bondarzewia mesenterica</name>
    <dbReference type="NCBI Taxonomy" id="1095465"/>
    <lineage>
        <taxon>Eukaryota</taxon>
        <taxon>Fungi</taxon>
        <taxon>Dikarya</taxon>
        <taxon>Basidiomycota</taxon>
        <taxon>Agaricomycotina</taxon>
        <taxon>Agaricomycetes</taxon>
        <taxon>Russulales</taxon>
        <taxon>Bondarzewiaceae</taxon>
        <taxon>Bondarzewia</taxon>
    </lineage>
</organism>
<evidence type="ECO:0008006" key="8">
    <source>
        <dbReference type="Google" id="ProtNLM"/>
    </source>
</evidence>
<evidence type="ECO:0000313" key="7">
    <source>
        <dbReference type="Proteomes" id="UP000310158"/>
    </source>
</evidence>
<dbReference type="OrthoDB" id="5984008at2759"/>